<dbReference type="EMBL" id="CM056812">
    <property type="protein sequence ID" value="KAJ8619110.1"/>
    <property type="molecule type" value="Genomic_DNA"/>
</dbReference>
<comment type="caution">
    <text evidence="1">The sequence shown here is derived from an EMBL/GenBank/DDBJ whole genome shotgun (WGS) entry which is preliminary data.</text>
</comment>
<protein>
    <submittedName>
        <fullName evidence="1">Uncharacterized protein</fullName>
    </submittedName>
</protein>
<gene>
    <name evidence="1" type="ORF">MRB53_015296</name>
</gene>
<sequence>MHLDFPPHDSSTNWLSRIPVQSSVPDKARSLRAADSNLRPHQMKTSCADIDDATKTSKRKAPFQSPARIARKWQTIHDDYLLLYLRIHQHRWSMLRCQNQNISYPTMSIFVLATADHLDKGKQLKFSQANMWFFQQKMVHDMYSNHLKSSENRDGAKKL</sequence>
<keyword evidence="2" id="KW-1185">Reference proteome</keyword>
<evidence type="ECO:0000313" key="1">
    <source>
        <dbReference type="EMBL" id="KAJ8619110.1"/>
    </source>
</evidence>
<reference evidence="1 2" key="1">
    <citation type="journal article" date="2022" name="Hortic Res">
        <title>A haplotype resolved chromosomal level avocado genome allows analysis of novel avocado genes.</title>
        <authorList>
            <person name="Nath O."/>
            <person name="Fletcher S.J."/>
            <person name="Hayward A."/>
            <person name="Shaw L.M."/>
            <person name="Masouleh A.K."/>
            <person name="Furtado A."/>
            <person name="Henry R.J."/>
            <person name="Mitter N."/>
        </authorList>
    </citation>
    <scope>NUCLEOTIDE SEQUENCE [LARGE SCALE GENOMIC DNA]</scope>
    <source>
        <strain evidence="2">cv. Hass</strain>
    </source>
</reference>
<organism evidence="1 2">
    <name type="scientific">Persea americana</name>
    <name type="common">Avocado</name>
    <dbReference type="NCBI Taxonomy" id="3435"/>
    <lineage>
        <taxon>Eukaryota</taxon>
        <taxon>Viridiplantae</taxon>
        <taxon>Streptophyta</taxon>
        <taxon>Embryophyta</taxon>
        <taxon>Tracheophyta</taxon>
        <taxon>Spermatophyta</taxon>
        <taxon>Magnoliopsida</taxon>
        <taxon>Magnoliidae</taxon>
        <taxon>Laurales</taxon>
        <taxon>Lauraceae</taxon>
        <taxon>Persea</taxon>
    </lineage>
</organism>
<name>A0ACC2KD84_PERAE</name>
<accession>A0ACC2KD84</accession>
<dbReference type="Proteomes" id="UP001234297">
    <property type="component" value="Chromosome 4"/>
</dbReference>
<evidence type="ECO:0000313" key="2">
    <source>
        <dbReference type="Proteomes" id="UP001234297"/>
    </source>
</evidence>
<proteinExistence type="predicted"/>